<keyword evidence="9" id="KW-1185">Reference proteome</keyword>
<proteinExistence type="inferred from homology"/>
<dbReference type="InterPro" id="IPR004843">
    <property type="entry name" value="Calcineurin-like_PHP"/>
</dbReference>
<evidence type="ECO:0000313" key="8">
    <source>
        <dbReference type="EMBL" id="MDT8898080.1"/>
    </source>
</evidence>
<dbReference type="Pfam" id="PF00149">
    <property type="entry name" value="Metallophos"/>
    <property type="match status" value="1"/>
</dbReference>
<dbReference type="InterPro" id="IPR050535">
    <property type="entry name" value="DNA_Repair-Maintenance_Comp"/>
</dbReference>
<keyword evidence="6" id="KW-0233">DNA recombination</keyword>
<evidence type="ECO:0000259" key="7">
    <source>
        <dbReference type="Pfam" id="PF00149"/>
    </source>
</evidence>
<keyword evidence="3 6" id="KW-0540">Nuclease</keyword>
<dbReference type="GO" id="GO:0004527">
    <property type="term" value="F:exonuclease activity"/>
    <property type="evidence" value="ECO:0007669"/>
    <property type="project" value="UniProtKB-KW"/>
</dbReference>
<accession>A0ABU3NMK3</accession>
<dbReference type="SUPFAM" id="SSF56300">
    <property type="entry name" value="Metallo-dependent phosphatases"/>
    <property type="match status" value="1"/>
</dbReference>
<keyword evidence="6" id="KW-0255">Endonuclease</keyword>
<evidence type="ECO:0000256" key="2">
    <source>
        <dbReference type="ARBA" id="ARBA00013365"/>
    </source>
</evidence>
<keyword evidence="5 6" id="KW-0269">Exonuclease</keyword>
<gene>
    <name evidence="6" type="primary">sbcD</name>
    <name evidence="8" type="ORF">QYE77_07335</name>
</gene>
<name>A0ABU3NMK3_9CHLR</name>
<dbReference type="CDD" id="cd00840">
    <property type="entry name" value="MPP_Mre11_N"/>
    <property type="match status" value="1"/>
</dbReference>
<evidence type="ECO:0000256" key="4">
    <source>
        <dbReference type="ARBA" id="ARBA00022801"/>
    </source>
</evidence>
<comment type="function">
    <text evidence="6">SbcCD cleaves DNA hairpin structures. These structures can inhibit DNA replication and are intermediates in certain DNA recombination reactions. The complex acts as a 3'-&gt;5' double strand exonuclease that can open hairpins. It also has a 5' single-strand endonuclease activity.</text>
</comment>
<dbReference type="EMBL" id="JAUHMF010000001">
    <property type="protein sequence ID" value="MDT8898080.1"/>
    <property type="molecule type" value="Genomic_DNA"/>
</dbReference>
<evidence type="ECO:0000256" key="5">
    <source>
        <dbReference type="ARBA" id="ARBA00022839"/>
    </source>
</evidence>
<evidence type="ECO:0000313" key="9">
    <source>
        <dbReference type="Proteomes" id="UP001254165"/>
    </source>
</evidence>
<evidence type="ECO:0000256" key="6">
    <source>
        <dbReference type="RuleBase" id="RU363069"/>
    </source>
</evidence>
<dbReference type="Proteomes" id="UP001254165">
    <property type="component" value="Unassembled WGS sequence"/>
</dbReference>
<sequence length="421" mass="47487">MVRVLHFADAHIDIANRGRQDPQTGLPVRVLDFLTALDTIVETAIREKVDLVLFAGDAYKDRTPVPTFQREWGKRIIRLSRAGIPTLMLVGNHDVSPAVGRAHTLQEYETLDVPNVRVLNRPTLLKPTDLWGLPLQVLAIPWISRSNLMGLEELSGREPERIYERLQEILSQLVERFLAQADPDLPLIITAHASVEGAVYGGERLIMLGNDFVLPRGLLVHPAVDYVALGHIHKHQDLNPGGYPPVVYAGSIERVDFGEAADEKGFVMVEVERRATRYTWQRLNGRKFIDKRINLESLENTSGEKPLPGVLMEYIRQRLPAPPEVEGAVVRLVLEYPRAWESLLDENALRKWLEPALEVHLVRQPRAETRLRLAGDTAVAQRSPLELLELYWKSLSLPPQEIQALQALAERVLAQAENSLD</sequence>
<organism evidence="8 9">
    <name type="scientific">Thermanaerothrix solaris</name>
    <dbReference type="NCBI Taxonomy" id="3058434"/>
    <lineage>
        <taxon>Bacteria</taxon>
        <taxon>Bacillati</taxon>
        <taxon>Chloroflexota</taxon>
        <taxon>Anaerolineae</taxon>
        <taxon>Anaerolineales</taxon>
        <taxon>Anaerolineaceae</taxon>
        <taxon>Thermanaerothrix</taxon>
    </lineage>
</organism>
<dbReference type="InterPro" id="IPR041796">
    <property type="entry name" value="Mre11_N"/>
</dbReference>
<evidence type="ECO:0000256" key="3">
    <source>
        <dbReference type="ARBA" id="ARBA00022722"/>
    </source>
</evidence>
<dbReference type="NCBIfam" id="TIGR00619">
    <property type="entry name" value="sbcd"/>
    <property type="match status" value="1"/>
</dbReference>
<dbReference type="Gene3D" id="3.60.21.10">
    <property type="match status" value="1"/>
</dbReference>
<dbReference type="RefSeq" id="WP_315624727.1">
    <property type="nucleotide sequence ID" value="NZ_JAUHMF010000001.1"/>
</dbReference>
<dbReference type="PANTHER" id="PTHR30337">
    <property type="entry name" value="COMPONENT OF ATP-DEPENDENT DSDNA EXONUCLEASE"/>
    <property type="match status" value="1"/>
</dbReference>
<dbReference type="PANTHER" id="PTHR30337:SF0">
    <property type="entry name" value="NUCLEASE SBCCD SUBUNIT D"/>
    <property type="match status" value="1"/>
</dbReference>
<comment type="similarity">
    <text evidence="1 6">Belongs to the SbcD family.</text>
</comment>
<keyword evidence="4 6" id="KW-0378">Hydrolase</keyword>
<dbReference type="InterPro" id="IPR029052">
    <property type="entry name" value="Metallo-depent_PP-like"/>
</dbReference>
<comment type="caution">
    <text evidence="8">The sequence shown here is derived from an EMBL/GenBank/DDBJ whole genome shotgun (WGS) entry which is preliminary data.</text>
</comment>
<dbReference type="InterPro" id="IPR004593">
    <property type="entry name" value="SbcD"/>
</dbReference>
<keyword evidence="6" id="KW-0235">DNA replication</keyword>
<feature type="domain" description="Calcineurin-like phosphoesterase" evidence="7">
    <location>
        <begin position="3"/>
        <end position="234"/>
    </location>
</feature>
<protein>
    <recommendedName>
        <fullName evidence="2 6">Nuclease SbcCD subunit D</fullName>
    </recommendedName>
</protein>
<evidence type="ECO:0000256" key="1">
    <source>
        <dbReference type="ARBA" id="ARBA00010555"/>
    </source>
</evidence>
<comment type="subunit">
    <text evidence="6">Heterodimer of SbcC and SbcD.</text>
</comment>
<reference evidence="8 9" key="1">
    <citation type="submission" date="2023-07" db="EMBL/GenBank/DDBJ databases">
        <title>Novel species of Thermanaerothrix with wide hydrolytic capabilities.</title>
        <authorList>
            <person name="Zayulina K.S."/>
            <person name="Podosokorskaya O.A."/>
            <person name="Elcheninov A.G."/>
        </authorList>
    </citation>
    <scope>NUCLEOTIDE SEQUENCE [LARGE SCALE GENOMIC DNA]</scope>
    <source>
        <strain evidence="8 9">4228-RoL</strain>
    </source>
</reference>